<dbReference type="Pfam" id="PF12802">
    <property type="entry name" value="MarR_2"/>
    <property type="match status" value="1"/>
</dbReference>
<protein>
    <submittedName>
        <fullName evidence="5">DNA-binding transcriptional regulator, MarR family</fullName>
    </submittedName>
</protein>
<keyword evidence="6" id="KW-1185">Reference proteome</keyword>
<organism evidence="5 6">
    <name type="scientific">Parafannyhessea umbonata</name>
    <dbReference type="NCBI Taxonomy" id="604330"/>
    <lineage>
        <taxon>Bacteria</taxon>
        <taxon>Bacillati</taxon>
        <taxon>Actinomycetota</taxon>
        <taxon>Coriobacteriia</taxon>
        <taxon>Coriobacteriales</taxon>
        <taxon>Atopobiaceae</taxon>
        <taxon>Parafannyhessea</taxon>
    </lineage>
</organism>
<evidence type="ECO:0000259" key="4">
    <source>
        <dbReference type="PROSITE" id="PS50995"/>
    </source>
</evidence>
<keyword evidence="3" id="KW-0804">Transcription</keyword>
<dbReference type="SMART" id="SM00347">
    <property type="entry name" value="HTH_MARR"/>
    <property type="match status" value="1"/>
</dbReference>
<evidence type="ECO:0000256" key="1">
    <source>
        <dbReference type="ARBA" id="ARBA00023015"/>
    </source>
</evidence>
<dbReference type="SUPFAM" id="SSF46785">
    <property type="entry name" value="Winged helix' DNA-binding domain"/>
    <property type="match status" value="1"/>
</dbReference>
<dbReference type="Proteomes" id="UP000198528">
    <property type="component" value="Unassembled WGS sequence"/>
</dbReference>
<reference evidence="6" key="1">
    <citation type="submission" date="2016-10" db="EMBL/GenBank/DDBJ databases">
        <authorList>
            <person name="Varghese N."/>
            <person name="Submissions S."/>
        </authorList>
    </citation>
    <scope>NUCLEOTIDE SEQUENCE [LARGE SCALE GENOMIC DNA]</scope>
    <source>
        <strain evidence="6">DSM 22619</strain>
    </source>
</reference>
<evidence type="ECO:0000313" key="6">
    <source>
        <dbReference type="Proteomes" id="UP000198528"/>
    </source>
</evidence>
<dbReference type="STRING" id="604330.SAMN04489857_1567"/>
<gene>
    <name evidence="5" type="ORF">SAMN04487824_10318</name>
</gene>
<keyword evidence="1" id="KW-0805">Transcription regulation</keyword>
<dbReference type="RefSeq" id="WP_218118079.1">
    <property type="nucleotide sequence ID" value="NZ_FMZL01000003.1"/>
</dbReference>
<dbReference type="EMBL" id="FMZL01000003">
    <property type="protein sequence ID" value="SDC08483.1"/>
    <property type="molecule type" value="Genomic_DNA"/>
</dbReference>
<dbReference type="PANTHER" id="PTHR42756:SF1">
    <property type="entry name" value="TRANSCRIPTIONAL REPRESSOR OF EMRAB OPERON"/>
    <property type="match status" value="1"/>
</dbReference>
<dbReference type="InterPro" id="IPR036388">
    <property type="entry name" value="WH-like_DNA-bd_sf"/>
</dbReference>
<dbReference type="InterPro" id="IPR036390">
    <property type="entry name" value="WH_DNA-bd_sf"/>
</dbReference>
<name>A0A1G6IPX0_9ACTN</name>
<accession>A0A1G6IPX0</accession>
<dbReference type="InterPro" id="IPR000835">
    <property type="entry name" value="HTH_MarR-typ"/>
</dbReference>
<dbReference type="PANTHER" id="PTHR42756">
    <property type="entry name" value="TRANSCRIPTIONAL REGULATOR, MARR"/>
    <property type="match status" value="1"/>
</dbReference>
<dbReference type="GO" id="GO:0003700">
    <property type="term" value="F:DNA-binding transcription factor activity"/>
    <property type="evidence" value="ECO:0007669"/>
    <property type="project" value="InterPro"/>
</dbReference>
<sequence>MQQRSDAPAEGRSLSDAHMMLYRAFHAQTNFLRPRMAKIGLGPGQPKILGYLGVNGPCSQRTLAEYFELDPAAVSRMLASLSQSGFVRMTQGEDRRTRLAEVTGEGRAALAEWDRCCDEEGATMLAGFSPDEVTQLQDYLTRIHANLRRANRATAPDGEAL</sequence>
<dbReference type="AlphaFoldDB" id="A0A1G6IPX0"/>
<dbReference type="GO" id="GO:0003677">
    <property type="term" value="F:DNA binding"/>
    <property type="evidence" value="ECO:0007669"/>
    <property type="project" value="UniProtKB-KW"/>
</dbReference>
<keyword evidence="2 5" id="KW-0238">DNA-binding</keyword>
<evidence type="ECO:0000256" key="3">
    <source>
        <dbReference type="ARBA" id="ARBA00023163"/>
    </source>
</evidence>
<dbReference type="Gene3D" id="1.10.10.10">
    <property type="entry name" value="Winged helix-like DNA-binding domain superfamily/Winged helix DNA-binding domain"/>
    <property type="match status" value="1"/>
</dbReference>
<feature type="domain" description="HTH marR-type" evidence="4">
    <location>
        <begin position="14"/>
        <end position="145"/>
    </location>
</feature>
<evidence type="ECO:0000256" key="2">
    <source>
        <dbReference type="ARBA" id="ARBA00023125"/>
    </source>
</evidence>
<dbReference type="PROSITE" id="PS50995">
    <property type="entry name" value="HTH_MARR_2"/>
    <property type="match status" value="1"/>
</dbReference>
<proteinExistence type="predicted"/>
<evidence type="ECO:0000313" key="5">
    <source>
        <dbReference type="EMBL" id="SDC08483.1"/>
    </source>
</evidence>